<evidence type="ECO:0000256" key="1">
    <source>
        <dbReference type="ARBA" id="ARBA00004613"/>
    </source>
</evidence>
<proteinExistence type="evidence at transcript level"/>
<keyword evidence="3 5" id="KW-0732">Signal</keyword>
<dbReference type="OrthoDB" id="9535440at2759"/>
<evidence type="ECO:0000256" key="5">
    <source>
        <dbReference type="SAM" id="SignalP"/>
    </source>
</evidence>
<reference evidence="6" key="1">
    <citation type="journal article" date="2004" name="Genome Res.">
        <title>The status, quality, and expansion of the NIH full-length cDNA project: the Mammalian Gene Collection (MGC).</title>
        <authorList>
            <consortium name="The MGC Project Team"/>
            <person name="Gerhard D.S."/>
            <person name="Wagner L."/>
            <person name="Feingold E.A."/>
            <person name="Shenmen C.M."/>
            <person name="Grouse L.H."/>
            <person name="Schuler G."/>
            <person name="Klein S.L."/>
            <person name="Old S."/>
            <person name="Rasooly R."/>
            <person name="Good P."/>
            <person name="Guyer M."/>
            <person name="Peck A.M."/>
            <person name="Derge J.G."/>
            <person name="Lipman D."/>
            <person name="Collins F.S."/>
            <person name="Jang W."/>
            <person name="Sherry S."/>
            <person name="Feolo M."/>
            <person name="Misquitta L."/>
            <person name="Lee E."/>
            <person name="Rotmistrovsky K."/>
            <person name="Greenhut S.F."/>
            <person name="Schaefer C.F."/>
            <person name="Buetow K."/>
            <person name="Bonner T.I."/>
            <person name="Haussler D."/>
            <person name="Kent J."/>
            <person name="Kiekhaus M."/>
            <person name="Furey T."/>
            <person name="Brent M."/>
            <person name="Prange C."/>
            <person name="Schreiber K."/>
            <person name="Shapiro N."/>
            <person name="Bhat N.K."/>
            <person name="Hopkins R.F."/>
            <person name="Hsie F."/>
            <person name="Driscoll T."/>
            <person name="Soares M.B."/>
            <person name="Casavant T.L."/>
            <person name="Scheetz T.E."/>
            <person name="Brown-stein M.J."/>
            <person name="Usdin T.B."/>
            <person name="Toshiyuki S."/>
            <person name="Carninci P."/>
            <person name="Piao Y."/>
            <person name="Dudekula D.B."/>
            <person name="Ko M.S."/>
            <person name="Kawakami K."/>
            <person name="Suzuki Y."/>
            <person name="Sugano S."/>
            <person name="Gruber C.E."/>
            <person name="Smith M.R."/>
            <person name="Simmons B."/>
            <person name="Moore T."/>
            <person name="Waterman R."/>
            <person name="Johnson S.L."/>
            <person name="Ruan Y."/>
            <person name="Wei C.L."/>
            <person name="Mathavan S."/>
            <person name="Gunaratne P.H."/>
            <person name="Wu J."/>
            <person name="Garcia A.M."/>
            <person name="Hulyk S.W."/>
            <person name="Fuh E."/>
            <person name="Yuan Y."/>
            <person name="Sneed A."/>
            <person name="Kowis C."/>
            <person name="Hodgson A."/>
            <person name="Muzny D.M."/>
            <person name="McPherson J."/>
            <person name="Gibbs R.A."/>
            <person name="Fahey J."/>
            <person name="Helton E."/>
            <person name="Ketteman M."/>
            <person name="Madan A."/>
            <person name="Rodrigues S."/>
            <person name="Sanchez A."/>
            <person name="Whiting M."/>
            <person name="Madari A."/>
            <person name="Young A.C."/>
            <person name="Wetherby K.D."/>
            <person name="Granite S.J."/>
            <person name="Kwong P.N."/>
            <person name="Brinkley C.P."/>
            <person name="Pearson R.L."/>
            <person name="Bouffard G.G."/>
            <person name="Blakesly R.W."/>
            <person name="Green E.D."/>
            <person name="Dickson M.C."/>
            <person name="Rodriguez A.C."/>
            <person name="Grimwood J."/>
            <person name="Schmutz J."/>
            <person name="Myers R.M."/>
            <person name="Butterfield Y.S."/>
            <person name="Griffith M."/>
            <person name="Griffith O.L."/>
            <person name="Krzywinski M.I."/>
            <person name="Liao N."/>
            <person name="Morin R."/>
            <person name="Morrin R."/>
            <person name="Palmquist D."/>
            <person name="Petrescu A.S."/>
            <person name="Skalska U."/>
            <person name="Smailus D.E."/>
            <person name="Stott J.M."/>
            <person name="Schnerch A."/>
            <person name="Schein J.E."/>
            <person name="Jones S.J."/>
            <person name="Holt R.A."/>
            <person name="Baross A."/>
            <person name="Marra M.A."/>
            <person name="Clifton S."/>
            <person name="Makowski K.A."/>
            <person name="Bosak S."/>
            <person name="Malek J."/>
        </authorList>
    </citation>
    <scope>NUCLEOTIDE SEQUENCE [LARGE SCALE MRNA]</scope>
    <source>
        <tissue evidence="6">Prostate</tissue>
    </source>
</reference>
<dbReference type="Pfam" id="PF01099">
    <property type="entry name" value="Uteroglobin"/>
    <property type="match status" value="1"/>
</dbReference>
<comment type="subcellular location">
    <subcellularLocation>
        <location evidence="1">Secreted</location>
    </subcellularLocation>
</comment>
<dbReference type="EMBL" id="BC099748">
    <property type="protein sequence ID" value="AAH99748.1"/>
    <property type="molecule type" value="mRNA"/>
</dbReference>
<dbReference type="InterPro" id="IPR035960">
    <property type="entry name" value="Secretoglobin_sf"/>
</dbReference>
<dbReference type="InterPro" id="IPR016126">
    <property type="entry name" value="Secretoglobin"/>
</dbReference>
<organism evidence="6">
    <name type="scientific">Rattus norvegicus</name>
    <name type="common">Rat</name>
    <dbReference type="NCBI Taxonomy" id="10116"/>
    <lineage>
        <taxon>Eukaryota</taxon>
        <taxon>Metazoa</taxon>
        <taxon>Chordata</taxon>
        <taxon>Craniata</taxon>
        <taxon>Vertebrata</taxon>
        <taxon>Euteleostomi</taxon>
        <taxon>Mammalia</taxon>
        <taxon>Eutheria</taxon>
        <taxon>Euarchontoglires</taxon>
        <taxon>Glires</taxon>
        <taxon>Rodentia</taxon>
        <taxon>Myomorpha</taxon>
        <taxon>Muroidea</taxon>
        <taxon>Muridae</taxon>
        <taxon>Murinae</taxon>
        <taxon>Rattus</taxon>
    </lineage>
</organism>
<gene>
    <name evidence="7" type="primary">Scgb1d4</name>
    <name evidence="6" type="synonym">Psbpc2</name>
</gene>
<dbReference type="RefSeq" id="NP_997476.2">
    <property type="nucleotide sequence ID" value="NM_207593.2"/>
</dbReference>
<name>Q499V5_RAT</name>
<protein>
    <submittedName>
        <fullName evidence="6">Psbpc2 protein</fullName>
    </submittedName>
</protein>
<keyword evidence="2" id="KW-0964">Secreted</keyword>
<dbReference type="CTD" id="404552"/>
<evidence type="ECO:0000313" key="7">
    <source>
        <dbReference type="RGD" id="1302961"/>
    </source>
</evidence>
<dbReference type="GeneID" id="293731"/>
<dbReference type="PROSITE" id="PS51311">
    <property type="entry name" value="SCGB"/>
    <property type="match status" value="1"/>
</dbReference>
<dbReference type="PhylomeDB" id="Q499V5"/>
<sequence>AQSKSKLSTMRLSLCLLTILVVCCYEANGQTLAGQVCQALQDVTITFLLNPEEELKRELEEFDAPPEAVEANLKVKRCINKIMYGDRLSMGTSLVFIMLKCDVKVWLQINFPRGRWFSEIN</sequence>
<dbReference type="PANTHER" id="PTHR11332:SF6">
    <property type="entry name" value="SECRETOGLOBIN FAMILY 1D MEMBER 4"/>
    <property type="match status" value="1"/>
</dbReference>
<dbReference type="GO" id="GO:0005576">
    <property type="term" value="C:extracellular region"/>
    <property type="evidence" value="ECO:0007669"/>
    <property type="project" value="UniProtKB-SubCell"/>
</dbReference>
<dbReference type="PANTHER" id="PTHR11332">
    <property type="entry name" value="SECRETOGLOBIN FAMILY 1D"/>
    <property type="match status" value="1"/>
</dbReference>
<feature type="signal peptide" evidence="5">
    <location>
        <begin position="1"/>
        <end position="29"/>
    </location>
</feature>
<accession>Q499V5</accession>
<feature type="non-terminal residue" evidence="6">
    <location>
        <position position="1"/>
    </location>
</feature>
<comment type="similarity">
    <text evidence="4">Belongs to the secretoglobin family. Lipophilin subfamily.</text>
</comment>
<feature type="chain" id="PRO_5004234777" evidence="5">
    <location>
        <begin position="30"/>
        <end position="121"/>
    </location>
</feature>
<dbReference type="AlphaFoldDB" id="Q499V5"/>
<evidence type="ECO:0000256" key="3">
    <source>
        <dbReference type="ARBA" id="ARBA00022729"/>
    </source>
</evidence>
<dbReference type="RGD" id="1302961">
    <property type="gene designation" value="Scgb1d4"/>
</dbReference>
<dbReference type="KEGG" id="rno:293731"/>
<evidence type="ECO:0000256" key="4">
    <source>
        <dbReference type="ARBA" id="ARBA00038364"/>
    </source>
</evidence>
<evidence type="ECO:0000313" key="6">
    <source>
        <dbReference type="EMBL" id="AAH99748.1"/>
    </source>
</evidence>
<evidence type="ECO:0000256" key="2">
    <source>
        <dbReference type="ARBA" id="ARBA00022525"/>
    </source>
</evidence>
<dbReference type="SUPFAM" id="SSF48201">
    <property type="entry name" value="Uteroglobin-like"/>
    <property type="match status" value="1"/>
</dbReference>